<organism evidence="1 2">
    <name type="scientific">Funneliformis mosseae</name>
    <name type="common">Endomycorrhizal fungus</name>
    <name type="synonym">Glomus mosseae</name>
    <dbReference type="NCBI Taxonomy" id="27381"/>
    <lineage>
        <taxon>Eukaryota</taxon>
        <taxon>Fungi</taxon>
        <taxon>Fungi incertae sedis</taxon>
        <taxon>Mucoromycota</taxon>
        <taxon>Glomeromycotina</taxon>
        <taxon>Glomeromycetes</taxon>
        <taxon>Glomerales</taxon>
        <taxon>Glomeraceae</taxon>
        <taxon>Funneliformis</taxon>
    </lineage>
</organism>
<keyword evidence="2" id="KW-1185">Reference proteome</keyword>
<comment type="caution">
    <text evidence="1">The sequence shown here is derived from an EMBL/GenBank/DDBJ whole genome shotgun (WGS) entry which is preliminary data.</text>
</comment>
<evidence type="ECO:0000313" key="1">
    <source>
        <dbReference type="EMBL" id="CAG8669319.1"/>
    </source>
</evidence>
<name>A0A9N9EB07_FUNMO</name>
<evidence type="ECO:0000313" key="2">
    <source>
        <dbReference type="Proteomes" id="UP000789375"/>
    </source>
</evidence>
<protein>
    <submittedName>
        <fullName evidence="1">14633_t:CDS:1</fullName>
    </submittedName>
</protein>
<proteinExistence type="predicted"/>
<dbReference type="EMBL" id="CAJVPP010005747">
    <property type="protein sequence ID" value="CAG8669319.1"/>
    <property type="molecule type" value="Genomic_DNA"/>
</dbReference>
<feature type="non-terminal residue" evidence="1">
    <location>
        <position position="1"/>
    </location>
</feature>
<reference evidence="1" key="1">
    <citation type="submission" date="2021-06" db="EMBL/GenBank/DDBJ databases">
        <authorList>
            <person name="Kallberg Y."/>
            <person name="Tangrot J."/>
            <person name="Rosling A."/>
        </authorList>
    </citation>
    <scope>NUCLEOTIDE SEQUENCE</scope>
    <source>
        <strain evidence="1">87-6 pot B 2015</strain>
    </source>
</reference>
<gene>
    <name evidence="1" type="ORF">FMOSSE_LOCUS12321</name>
</gene>
<dbReference type="Proteomes" id="UP000789375">
    <property type="component" value="Unassembled WGS sequence"/>
</dbReference>
<dbReference type="AlphaFoldDB" id="A0A9N9EB07"/>
<sequence>WKKLLQDYPNFKDYLIKFLRCNSQSWVYAFTSKYFTAGIQSISCNDSENSTLKWFFGGSNLSLSDNPANKTQNAAKSIFKSVVKQLNKFVMLNVIKKQKKQINLRLYYYAVEIDFEVVRSMEKHWYKDVLQGTNILNSEFVVISLNKLVSKTHSLLIRFLQSSNLCKFNTNQIKKAAISDNKIFKAILKKCKFGELWDLRRKIMIGAIENKNKDNYHELLEFFSSIQRRSFQRIINDNYDLNINNSNVIMDIQNPVKRKLKGHPKTKRIKSIIEESNIKT</sequence>
<accession>A0A9N9EB07</accession>